<dbReference type="AlphaFoldDB" id="W5T772"/>
<sequence length="34" mass="4163">MVKEVKKINNWLTKKKRLNFKEQYVSLQSVKLLK</sequence>
<name>W5T772_BORHE</name>
<geneLocation type="plasmid" evidence="1">
    <name>unnamed</name>
</geneLocation>
<organism evidence="1">
    <name type="scientific">Borrelia hermsii YBT</name>
    <dbReference type="NCBI Taxonomy" id="1313295"/>
    <lineage>
        <taxon>Bacteria</taxon>
        <taxon>Pseudomonadati</taxon>
        <taxon>Spirochaetota</taxon>
        <taxon>Spirochaetia</taxon>
        <taxon>Spirochaetales</taxon>
        <taxon>Borreliaceae</taxon>
        <taxon>Borrelia</taxon>
    </lineage>
</organism>
<evidence type="ECO:0000313" key="1">
    <source>
        <dbReference type="EMBL" id="AHH13191.1"/>
    </source>
</evidence>
<gene>
    <name evidence="1" type="ORF">BHO_0900048</name>
</gene>
<accession>W5T772</accession>
<dbReference type="EMBL" id="CP005713">
    <property type="protein sequence ID" value="AHH13191.1"/>
    <property type="molecule type" value="Genomic_DNA"/>
</dbReference>
<keyword evidence="1" id="KW-0614">Plasmid</keyword>
<proteinExistence type="predicted"/>
<protein>
    <submittedName>
        <fullName evidence="1">Uncharacterized protein</fullName>
    </submittedName>
</protein>
<dbReference type="HOGENOM" id="CLU_220720_0_0_12"/>
<reference evidence="1" key="1">
    <citation type="submission" date="2013-04" db="EMBL/GenBank/DDBJ databases">
        <title>Comparative Genomics of Relapsing Fever Spirochetes.</title>
        <authorList>
            <person name="Schwan T.G."/>
            <person name="Raffel S.J."/>
            <person name="Porcella S.F."/>
            <person name="Martens C.A."/>
            <person name="Bruno D.P."/>
            <person name="Ricklefs S.M."/>
            <person name="Barbian K.B."/>
        </authorList>
    </citation>
    <scope>NUCLEOTIDE SEQUENCE</scope>
    <source>
        <strain evidence="1">YBT</strain>
        <plasmid evidence="1">unnamed</plasmid>
    </source>
</reference>